<reference evidence="1 2" key="1">
    <citation type="journal article" date="2019" name="Commun. Biol.">
        <title>The bagworm genome reveals a unique fibroin gene that provides high tensile strength.</title>
        <authorList>
            <person name="Kono N."/>
            <person name="Nakamura H."/>
            <person name="Ohtoshi R."/>
            <person name="Tomita M."/>
            <person name="Numata K."/>
            <person name="Arakawa K."/>
        </authorList>
    </citation>
    <scope>NUCLEOTIDE SEQUENCE [LARGE SCALE GENOMIC DNA]</scope>
</reference>
<gene>
    <name evidence="1" type="ORF">EVAR_31924_1</name>
</gene>
<evidence type="ECO:0000313" key="1">
    <source>
        <dbReference type="EMBL" id="GBP64802.1"/>
    </source>
</evidence>
<comment type="caution">
    <text evidence="1">The sequence shown here is derived from an EMBL/GenBank/DDBJ whole genome shotgun (WGS) entry which is preliminary data.</text>
</comment>
<name>A0A4C1XP74_EUMVA</name>
<protein>
    <submittedName>
        <fullName evidence="1">Uncharacterized protein</fullName>
    </submittedName>
</protein>
<keyword evidence="2" id="KW-1185">Reference proteome</keyword>
<proteinExistence type="predicted"/>
<dbReference type="AlphaFoldDB" id="A0A4C1XP74"/>
<dbReference type="EMBL" id="BGZK01000909">
    <property type="protein sequence ID" value="GBP64802.1"/>
    <property type="molecule type" value="Genomic_DNA"/>
</dbReference>
<evidence type="ECO:0000313" key="2">
    <source>
        <dbReference type="Proteomes" id="UP000299102"/>
    </source>
</evidence>
<organism evidence="1 2">
    <name type="scientific">Eumeta variegata</name>
    <name type="common">Bagworm moth</name>
    <name type="synonym">Eumeta japonica</name>
    <dbReference type="NCBI Taxonomy" id="151549"/>
    <lineage>
        <taxon>Eukaryota</taxon>
        <taxon>Metazoa</taxon>
        <taxon>Ecdysozoa</taxon>
        <taxon>Arthropoda</taxon>
        <taxon>Hexapoda</taxon>
        <taxon>Insecta</taxon>
        <taxon>Pterygota</taxon>
        <taxon>Neoptera</taxon>
        <taxon>Endopterygota</taxon>
        <taxon>Lepidoptera</taxon>
        <taxon>Glossata</taxon>
        <taxon>Ditrysia</taxon>
        <taxon>Tineoidea</taxon>
        <taxon>Psychidae</taxon>
        <taxon>Oiketicinae</taxon>
        <taxon>Eumeta</taxon>
    </lineage>
</organism>
<accession>A0A4C1XP74</accession>
<dbReference type="Proteomes" id="UP000299102">
    <property type="component" value="Unassembled WGS sequence"/>
</dbReference>
<sequence>MRARPTRRRTPRPARAFVGASTRARLAASPPRYLAEPVRRFRRIDSFETIKTKISNGGRSEPLKFLRKYRISDGAEVGHRNSHTLDKTTSEGCYSSCVRVITGRVGAFLCCSKLGHDMPLPQFSISETLAI</sequence>